<dbReference type="Pfam" id="PF00849">
    <property type="entry name" value="PseudoU_synth_2"/>
    <property type="match status" value="1"/>
</dbReference>
<dbReference type="PANTHER" id="PTHR47683:SF2">
    <property type="entry name" value="RNA-BINDING S4 DOMAIN-CONTAINING PROTEIN"/>
    <property type="match status" value="1"/>
</dbReference>
<dbReference type="PROSITE" id="PS01149">
    <property type="entry name" value="PSI_RSU"/>
    <property type="match status" value="1"/>
</dbReference>
<dbReference type="Pfam" id="PF01479">
    <property type="entry name" value="S4"/>
    <property type="match status" value="1"/>
</dbReference>
<evidence type="ECO:0000256" key="3">
    <source>
        <dbReference type="PROSITE-ProRule" id="PRU00182"/>
    </source>
</evidence>
<organism evidence="6 7">
    <name type="scientific">Sporosarcina jeotgali</name>
    <dbReference type="NCBI Taxonomy" id="3020056"/>
    <lineage>
        <taxon>Bacteria</taxon>
        <taxon>Bacillati</taxon>
        <taxon>Bacillota</taxon>
        <taxon>Bacilli</taxon>
        <taxon>Bacillales</taxon>
        <taxon>Caryophanaceae</taxon>
        <taxon>Sporosarcina</taxon>
    </lineage>
</organism>
<name>A0ABZ0KS76_9BACL</name>
<reference evidence="6 7" key="1">
    <citation type="submission" date="2023-01" db="EMBL/GenBank/DDBJ databases">
        <title>Sporosarcina sp. nov., isolated from Korean tranditional fermented seafood 'Jeotgal'.</title>
        <authorList>
            <person name="Yang A.-I."/>
        </authorList>
    </citation>
    <scope>NUCLEOTIDE SEQUENCE [LARGE SCALE GENOMIC DNA]</scope>
    <source>
        <strain evidence="6 7">B2O-1</strain>
    </source>
</reference>
<dbReference type="InterPro" id="IPR020094">
    <property type="entry name" value="TruA/RsuA/RluB/E/F_N"/>
</dbReference>
<dbReference type="SUPFAM" id="SSF55174">
    <property type="entry name" value="Alpha-L RNA-binding motif"/>
    <property type="match status" value="1"/>
</dbReference>
<sequence length="234" mass="26984">MRLNQYISSSGFCSRRQAERLITAEKVLVNGEIAPHVYFVEENDLVEVEGHRIKHASQKVYMILNKPSGIICTASPAVANNIIDYVSCPERIFPVGRLDKETEGLILLTNDGSVVNELMKEENHQEKEYIVTVDKKITEPFIDDLSNGVTIYNPRKKSYTTTNACPVIQLDEYTFRITLSQGLNRQIRRMCRHFQYTVTHLKRVRIRHIQLGSLEIGQWRHLTEEEIAGLNRQQ</sequence>
<dbReference type="InterPro" id="IPR042092">
    <property type="entry name" value="PsdUridine_s_RsuA/RluB/E/F_cat"/>
</dbReference>
<dbReference type="PROSITE" id="PS50889">
    <property type="entry name" value="S4"/>
    <property type="match status" value="1"/>
</dbReference>
<dbReference type="InterPro" id="IPR000748">
    <property type="entry name" value="PsdUridine_synth_RsuA/RluB/E/F"/>
</dbReference>
<dbReference type="NCBIfam" id="TIGR00093">
    <property type="entry name" value="pseudouridine synthase"/>
    <property type="match status" value="1"/>
</dbReference>
<proteinExistence type="inferred from homology"/>
<dbReference type="SUPFAM" id="SSF55120">
    <property type="entry name" value="Pseudouridine synthase"/>
    <property type="match status" value="1"/>
</dbReference>
<evidence type="ECO:0000256" key="4">
    <source>
        <dbReference type="RuleBase" id="RU003887"/>
    </source>
</evidence>
<evidence type="ECO:0000259" key="5">
    <source>
        <dbReference type="SMART" id="SM00363"/>
    </source>
</evidence>
<dbReference type="InterPro" id="IPR036986">
    <property type="entry name" value="S4_RNA-bd_sf"/>
</dbReference>
<evidence type="ECO:0000256" key="1">
    <source>
        <dbReference type="ARBA" id="ARBA00008348"/>
    </source>
</evidence>
<evidence type="ECO:0000256" key="2">
    <source>
        <dbReference type="ARBA" id="ARBA00023235"/>
    </source>
</evidence>
<dbReference type="RefSeq" id="WP_323690797.1">
    <property type="nucleotide sequence ID" value="NZ_CP116341.1"/>
</dbReference>
<dbReference type="InterPro" id="IPR050343">
    <property type="entry name" value="RsuA_PseudoU_synthase"/>
</dbReference>
<dbReference type="SMART" id="SM00363">
    <property type="entry name" value="S4"/>
    <property type="match status" value="1"/>
</dbReference>
<comment type="similarity">
    <text evidence="1 4">Belongs to the pseudouridine synthase RsuA family.</text>
</comment>
<protein>
    <recommendedName>
        <fullName evidence="4">Pseudouridine synthase</fullName>
        <ecNumber evidence="4">5.4.99.-</ecNumber>
    </recommendedName>
</protein>
<keyword evidence="3" id="KW-0694">RNA-binding</keyword>
<dbReference type="EMBL" id="CP116341">
    <property type="protein sequence ID" value="WOV83122.1"/>
    <property type="molecule type" value="Genomic_DNA"/>
</dbReference>
<gene>
    <name evidence="6" type="ORF">PGH26_09280</name>
</gene>
<dbReference type="Gene3D" id="3.30.70.1560">
    <property type="entry name" value="Alpha-L RNA-binding motif"/>
    <property type="match status" value="1"/>
</dbReference>
<keyword evidence="7" id="KW-1185">Reference proteome</keyword>
<dbReference type="EC" id="5.4.99.-" evidence="4"/>
<dbReference type="InterPro" id="IPR006145">
    <property type="entry name" value="PsdUridine_synth_RsuA/RluA"/>
</dbReference>
<feature type="domain" description="RNA-binding S4" evidence="5">
    <location>
        <begin position="1"/>
        <end position="58"/>
    </location>
</feature>
<dbReference type="CDD" id="cd00165">
    <property type="entry name" value="S4"/>
    <property type="match status" value="1"/>
</dbReference>
<accession>A0ABZ0KS76</accession>
<dbReference type="Gene3D" id="3.30.70.580">
    <property type="entry name" value="Pseudouridine synthase I, catalytic domain, N-terminal subdomain"/>
    <property type="match status" value="1"/>
</dbReference>
<dbReference type="InterPro" id="IPR018496">
    <property type="entry name" value="PsdUridine_synth_RsuA/RluB_CS"/>
</dbReference>
<evidence type="ECO:0000313" key="6">
    <source>
        <dbReference type="EMBL" id="WOV83122.1"/>
    </source>
</evidence>
<dbReference type="InterPro" id="IPR002942">
    <property type="entry name" value="S4_RNA-bd"/>
</dbReference>
<dbReference type="PANTHER" id="PTHR47683">
    <property type="entry name" value="PSEUDOURIDINE SYNTHASE FAMILY PROTEIN-RELATED"/>
    <property type="match status" value="1"/>
</dbReference>
<keyword evidence="2 4" id="KW-0413">Isomerase</keyword>
<dbReference type="Gene3D" id="3.10.290.10">
    <property type="entry name" value="RNA-binding S4 domain"/>
    <property type="match status" value="1"/>
</dbReference>
<dbReference type="InterPro" id="IPR020103">
    <property type="entry name" value="PsdUridine_synth_cat_dom_sf"/>
</dbReference>
<dbReference type="Proteomes" id="UP001303532">
    <property type="component" value="Chromosome"/>
</dbReference>
<evidence type="ECO:0000313" key="7">
    <source>
        <dbReference type="Proteomes" id="UP001303532"/>
    </source>
</evidence>